<dbReference type="PROSITE" id="PS51257">
    <property type="entry name" value="PROKAR_LIPOPROTEIN"/>
    <property type="match status" value="1"/>
</dbReference>
<keyword evidence="4" id="KW-1185">Reference proteome</keyword>
<dbReference type="Gene3D" id="3.80.10.10">
    <property type="entry name" value="Ribonuclease Inhibitor"/>
    <property type="match status" value="3"/>
</dbReference>
<evidence type="ECO:0000313" key="4">
    <source>
        <dbReference type="Proteomes" id="UP000270673"/>
    </source>
</evidence>
<dbReference type="InterPro" id="IPR053139">
    <property type="entry name" value="Surface_bspA-like"/>
</dbReference>
<dbReference type="SUPFAM" id="SSF52058">
    <property type="entry name" value="L domain-like"/>
    <property type="match status" value="2"/>
</dbReference>
<accession>A0A3Q9IRR3</accession>
<sequence>MKKKFIETGTIRKAWIACSIMCACMFGLSSCWDDYDNSELRGDIENLKNRVKTLEEWQKSVNTDIQSLKSLVEALEDKDYVTAVTPLDDGTGYVISFLKSGNITIKHGEKGDNGTTPVISVKQDTDGKCYWTLNGEWLLDNGNKIPVTGEKGDKGDKGEDAITPQVRINTDTNEWEISTDNGTTWVSTGVKATGEKGDTGAQGDKGDSMFSSIDNSNEAYVELTLADGVTKIKLPRYAAFSIAFESDEVFYASPSDNELTLVLPATLKESDYRSIIATVTATNGADVQARSSESRWNVTVTKPTFGTDGVLVEGSAKVTIKGTENTRLADTYLLRVALVAANGTEVTASRLIKYFDGTVAESQSDITDNTVKRLAWKGDMAEDDFAYIRNNMASTLEVLDLSATTLTELPYRALAFYSSMGLSDNTTLREVILPEGLKTIHNCAFAMCKALNKLNVPSTVTTLGGWILEGTPLTSFTIPDGLTSLYQSTFYNSDIVEIRIPATVKEIPNWCFTLCENLERIYLHDGITSIGEGAFSSCPSLDHITIPKGVTVLSKDLFASCHGLREVYLHDGITAMKEGVFYCCTSLTYCTFPDYGQNILPDGLTEIGKNCFYNTALKQINMSRTQIKDIPDWAFYTCENLKEVAFPYDLETIGNYAFSGCPFTSITLPASLTEIKSWAFSSCNNLRFVECRATTPPTLNDGAFPTNQMSRLTVPTAYIDTYKSSSWNDYFENIE</sequence>
<dbReference type="Proteomes" id="UP000270673">
    <property type="component" value="Chromosome"/>
</dbReference>
<dbReference type="PANTHER" id="PTHR45661">
    <property type="entry name" value="SURFACE ANTIGEN"/>
    <property type="match status" value="1"/>
</dbReference>
<dbReference type="InterPro" id="IPR026906">
    <property type="entry name" value="LRR_5"/>
</dbReference>
<dbReference type="InterPro" id="IPR032675">
    <property type="entry name" value="LRR_dom_sf"/>
</dbReference>
<dbReference type="InterPro" id="IPR032149">
    <property type="entry name" value="DUF4988"/>
</dbReference>
<protein>
    <recommendedName>
        <fullName evidence="2">DUF4988 domain-containing protein</fullName>
    </recommendedName>
</protein>
<dbReference type="EMBL" id="CP032819">
    <property type="protein sequence ID" value="AZS30535.1"/>
    <property type="molecule type" value="Genomic_DNA"/>
</dbReference>
<evidence type="ECO:0000313" key="3">
    <source>
        <dbReference type="EMBL" id="AZS30535.1"/>
    </source>
</evidence>
<dbReference type="PANTHER" id="PTHR45661:SF3">
    <property type="entry name" value="IG-LIKE DOMAIN-CONTAINING PROTEIN"/>
    <property type="match status" value="1"/>
</dbReference>
<gene>
    <name evidence="3" type="ORF">D8S85_13925</name>
</gene>
<feature type="domain" description="DUF4988" evidence="2">
    <location>
        <begin position="40"/>
        <end position="235"/>
    </location>
</feature>
<dbReference type="AlphaFoldDB" id="A0A3Q9IRR3"/>
<feature type="coiled-coil region" evidence="1">
    <location>
        <begin position="37"/>
        <end position="78"/>
    </location>
</feature>
<evidence type="ECO:0000256" key="1">
    <source>
        <dbReference type="SAM" id="Coils"/>
    </source>
</evidence>
<keyword evidence="1" id="KW-0175">Coiled coil</keyword>
<reference evidence="3 4" key="1">
    <citation type="submission" date="2018-10" db="EMBL/GenBank/DDBJ databases">
        <title>Butyricimonas faecalis sp. nov., isolated from human faeces and emended description of the genus Butyricimonas.</title>
        <authorList>
            <person name="Le Roy T."/>
            <person name="Van der Smissen P."/>
            <person name="Paquot A."/>
            <person name="Delzenne N."/>
            <person name="Muccioli G."/>
            <person name="Collet J.-F."/>
            <person name="Cani P.D."/>
        </authorList>
    </citation>
    <scope>NUCLEOTIDE SEQUENCE [LARGE SCALE GENOMIC DNA]</scope>
    <source>
        <strain evidence="3 4">H184</strain>
    </source>
</reference>
<dbReference type="KEGG" id="buy:D8S85_13925"/>
<dbReference type="Pfam" id="PF13306">
    <property type="entry name" value="LRR_5"/>
    <property type="match status" value="2"/>
</dbReference>
<dbReference type="RefSeq" id="WP_106481184.1">
    <property type="nucleotide sequence ID" value="NZ_CP032819.1"/>
</dbReference>
<name>A0A3Q9IRR3_9BACT</name>
<proteinExistence type="predicted"/>
<organism evidence="3 4">
    <name type="scientific">Butyricimonas faecalis</name>
    <dbReference type="NCBI Taxonomy" id="2093856"/>
    <lineage>
        <taxon>Bacteria</taxon>
        <taxon>Pseudomonadati</taxon>
        <taxon>Bacteroidota</taxon>
        <taxon>Bacteroidia</taxon>
        <taxon>Bacteroidales</taxon>
        <taxon>Odoribacteraceae</taxon>
        <taxon>Butyricimonas</taxon>
    </lineage>
</organism>
<dbReference type="OrthoDB" id="1050772at2"/>
<evidence type="ECO:0000259" key="2">
    <source>
        <dbReference type="Pfam" id="PF16378"/>
    </source>
</evidence>
<dbReference type="Gene3D" id="3.40.50.12480">
    <property type="match status" value="1"/>
</dbReference>
<dbReference type="Pfam" id="PF16378">
    <property type="entry name" value="DUF4988"/>
    <property type="match status" value="1"/>
</dbReference>